<evidence type="ECO:0000256" key="6">
    <source>
        <dbReference type="ARBA" id="ARBA00022889"/>
    </source>
</evidence>
<dbReference type="GO" id="GO:0033627">
    <property type="term" value="P:cell adhesion mediated by integrin"/>
    <property type="evidence" value="ECO:0007669"/>
    <property type="project" value="TreeGrafter"/>
</dbReference>
<dbReference type="InterPro" id="IPR018184">
    <property type="entry name" value="Integrin_alpha_C_CS"/>
</dbReference>
<comment type="similarity">
    <text evidence="2 13">Belongs to the integrin alpha chain family.</text>
</comment>
<dbReference type="Gene3D" id="2.130.10.130">
    <property type="entry name" value="Integrin alpha, N-terminal"/>
    <property type="match status" value="1"/>
</dbReference>
<evidence type="ECO:0000313" key="18">
    <source>
        <dbReference type="EMBL" id="KAK3750378.1"/>
    </source>
</evidence>
<keyword evidence="8 13" id="KW-0401">Integrin</keyword>
<feature type="domain" description="Integrin alpha first immunoglubulin-like" evidence="15">
    <location>
        <begin position="484"/>
        <end position="636"/>
    </location>
</feature>
<dbReference type="GO" id="GO:0007160">
    <property type="term" value="P:cell-matrix adhesion"/>
    <property type="evidence" value="ECO:0007669"/>
    <property type="project" value="TreeGrafter"/>
</dbReference>
<dbReference type="Proteomes" id="UP001283361">
    <property type="component" value="Unassembled WGS sequence"/>
</dbReference>
<dbReference type="AlphaFoldDB" id="A0AAE0YLF2"/>
<dbReference type="GO" id="GO:0009897">
    <property type="term" value="C:external side of plasma membrane"/>
    <property type="evidence" value="ECO:0007669"/>
    <property type="project" value="TreeGrafter"/>
</dbReference>
<evidence type="ECO:0000256" key="7">
    <source>
        <dbReference type="ARBA" id="ARBA00022989"/>
    </source>
</evidence>
<dbReference type="Pfam" id="PF01839">
    <property type="entry name" value="FG-GAP"/>
    <property type="match status" value="2"/>
</dbReference>
<dbReference type="Gene3D" id="1.20.5.930">
    <property type="entry name" value="Bicelle-embedded integrin alpha(iib) transmembrane segment"/>
    <property type="match status" value="1"/>
</dbReference>
<evidence type="ECO:0000256" key="4">
    <source>
        <dbReference type="ARBA" id="ARBA00022729"/>
    </source>
</evidence>
<dbReference type="Pfam" id="PF08441">
    <property type="entry name" value="Integrin_A_Ig_1"/>
    <property type="match status" value="1"/>
</dbReference>
<evidence type="ECO:0000256" key="10">
    <source>
        <dbReference type="ARBA" id="ARBA00023170"/>
    </source>
</evidence>
<feature type="domain" description="Integrin alpha second immunoglobulin-like" evidence="16">
    <location>
        <begin position="637"/>
        <end position="782"/>
    </location>
</feature>
<dbReference type="SUPFAM" id="SSF69318">
    <property type="entry name" value="Integrin alpha N-terminal domain"/>
    <property type="match status" value="1"/>
</dbReference>
<accession>A0AAE0YLF2</accession>
<dbReference type="GO" id="GO:0005178">
    <property type="term" value="F:integrin binding"/>
    <property type="evidence" value="ECO:0007669"/>
    <property type="project" value="TreeGrafter"/>
</dbReference>
<evidence type="ECO:0000256" key="12">
    <source>
        <dbReference type="PROSITE-ProRule" id="PRU00803"/>
    </source>
</evidence>
<dbReference type="GO" id="GO:0008305">
    <property type="term" value="C:integrin complex"/>
    <property type="evidence" value="ECO:0007669"/>
    <property type="project" value="InterPro"/>
</dbReference>
<dbReference type="Gene3D" id="2.60.40.1530">
    <property type="entry name" value="ntegrin, alpha v. Chain A, domain 4"/>
    <property type="match status" value="1"/>
</dbReference>
<keyword evidence="11" id="KW-0325">Glycoprotein</keyword>
<evidence type="ECO:0000313" key="19">
    <source>
        <dbReference type="Proteomes" id="UP001283361"/>
    </source>
</evidence>
<keyword evidence="6 13" id="KW-0130">Cell adhesion</keyword>
<keyword evidence="3 13" id="KW-0812">Transmembrane</keyword>
<comment type="caution">
    <text evidence="18">The sequence shown here is derived from an EMBL/GenBank/DDBJ whole genome shotgun (WGS) entry which is preliminary data.</text>
</comment>
<dbReference type="InterPro" id="IPR000413">
    <property type="entry name" value="Integrin_alpha"/>
</dbReference>
<feature type="region of interest" description="Disordered" evidence="14">
    <location>
        <begin position="922"/>
        <end position="944"/>
    </location>
</feature>
<dbReference type="GO" id="GO:0098609">
    <property type="term" value="P:cell-cell adhesion"/>
    <property type="evidence" value="ECO:0007669"/>
    <property type="project" value="TreeGrafter"/>
</dbReference>
<dbReference type="InterPro" id="IPR048285">
    <property type="entry name" value="Integrin_alpha_Ig-like_2"/>
</dbReference>
<dbReference type="Pfam" id="PF20805">
    <property type="entry name" value="Integrin_A_Ig_2"/>
    <property type="match status" value="1"/>
</dbReference>
<gene>
    <name evidence="18" type="ORF">RRG08_015871</name>
</gene>
<dbReference type="InterPro" id="IPR013517">
    <property type="entry name" value="FG-GAP"/>
</dbReference>
<dbReference type="PANTHER" id="PTHR23220:SF122">
    <property type="entry name" value="INTEGRIN ALPHA-PS1"/>
    <property type="match status" value="1"/>
</dbReference>
<evidence type="ECO:0000256" key="14">
    <source>
        <dbReference type="SAM" id="MobiDB-lite"/>
    </source>
</evidence>
<feature type="region of interest" description="Disordered" evidence="14">
    <location>
        <begin position="1118"/>
        <end position="1138"/>
    </location>
</feature>
<evidence type="ECO:0000256" key="2">
    <source>
        <dbReference type="ARBA" id="ARBA00008054"/>
    </source>
</evidence>
<keyword evidence="5" id="KW-0677">Repeat</keyword>
<name>A0AAE0YLF2_9GAST</name>
<dbReference type="Gene3D" id="2.60.40.1510">
    <property type="entry name" value="ntegrin, alpha v. Chain A, domain 3"/>
    <property type="match status" value="1"/>
</dbReference>
<dbReference type="GO" id="GO:0007229">
    <property type="term" value="P:integrin-mediated signaling pathway"/>
    <property type="evidence" value="ECO:0007669"/>
    <property type="project" value="UniProtKB-KW"/>
</dbReference>
<evidence type="ECO:0000256" key="5">
    <source>
        <dbReference type="ARBA" id="ARBA00022737"/>
    </source>
</evidence>
<feature type="repeat" description="FG-GAP" evidence="12">
    <location>
        <begin position="375"/>
        <end position="433"/>
    </location>
</feature>
<evidence type="ECO:0000259" key="17">
    <source>
        <dbReference type="Pfam" id="PF20806"/>
    </source>
</evidence>
<feature type="transmembrane region" description="Helical" evidence="13">
    <location>
        <begin position="1078"/>
        <end position="1100"/>
    </location>
</feature>
<proteinExistence type="inferred from homology"/>
<dbReference type="InterPro" id="IPR013519">
    <property type="entry name" value="Int_alpha_beta-p"/>
</dbReference>
<evidence type="ECO:0008006" key="20">
    <source>
        <dbReference type="Google" id="ProtNLM"/>
    </source>
</evidence>
<feature type="repeat" description="FG-GAP" evidence="12">
    <location>
        <begin position="311"/>
        <end position="373"/>
    </location>
</feature>
<dbReference type="PANTHER" id="PTHR23220">
    <property type="entry name" value="INTEGRIN ALPHA"/>
    <property type="match status" value="1"/>
</dbReference>
<organism evidence="18 19">
    <name type="scientific">Elysia crispata</name>
    <name type="common">lettuce slug</name>
    <dbReference type="NCBI Taxonomy" id="231223"/>
    <lineage>
        <taxon>Eukaryota</taxon>
        <taxon>Metazoa</taxon>
        <taxon>Spiralia</taxon>
        <taxon>Lophotrochozoa</taxon>
        <taxon>Mollusca</taxon>
        <taxon>Gastropoda</taxon>
        <taxon>Heterobranchia</taxon>
        <taxon>Euthyneura</taxon>
        <taxon>Panpulmonata</taxon>
        <taxon>Sacoglossa</taxon>
        <taxon>Placobranchoidea</taxon>
        <taxon>Plakobranchidae</taxon>
        <taxon>Elysia</taxon>
    </lineage>
</organism>
<dbReference type="PROSITE" id="PS00242">
    <property type="entry name" value="INTEGRIN_ALPHA"/>
    <property type="match status" value="1"/>
</dbReference>
<keyword evidence="4" id="KW-0732">Signal</keyword>
<evidence type="ECO:0000256" key="9">
    <source>
        <dbReference type="ARBA" id="ARBA00023136"/>
    </source>
</evidence>
<evidence type="ECO:0000256" key="13">
    <source>
        <dbReference type="RuleBase" id="RU003762"/>
    </source>
</evidence>
<dbReference type="InterPro" id="IPR032695">
    <property type="entry name" value="Integrin_dom_sf"/>
</dbReference>
<dbReference type="Gene3D" id="2.60.40.1460">
    <property type="entry name" value="Integrin domains. Chain A, domain 2"/>
    <property type="match status" value="1"/>
</dbReference>
<evidence type="ECO:0000256" key="8">
    <source>
        <dbReference type="ARBA" id="ARBA00023037"/>
    </source>
</evidence>
<dbReference type="InterPro" id="IPR013649">
    <property type="entry name" value="Integrin_alpha_Ig-like_1"/>
</dbReference>
<dbReference type="EMBL" id="JAWDGP010005882">
    <property type="protein sequence ID" value="KAK3750378.1"/>
    <property type="molecule type" value="Genomic_DNA"/>
</dbReference>
<keyword evidence="7 13" id="KW-1133">Transmembrane helix</keyword>
<keyword evidence="19" id="KW-1185">Reference proteome</keyword>
<evidence type="ECO:0000256" key="1">
    <source>
        <dbReference type="ARBA" id="ARBA00004479"/>
    </source>
</evidence>
<comment type="subcellular location">
    <subcellularLocation>
        <location evidence="1 13">Membrane</location>
        <topology evidence="1 13">Single-pass type I membrane protein</topology>
    </subcellularLocation>
</comment>
<evidence type="ECO:0000259" key="15">
    <source>
        <dbReference type="Pfam" id="PF08441"/>
    </source>
</evidence>
<dbReference type="Pfam" id="PF20806">
    <property type="entry name" value="Integrin_A_Ig_3"/>
    <property type="match status" value="1"/>
</dbReference>
<dbReference type="SMART" id="SM00191">
    <property type="entry name" value="Int_alpha"/>
    <property type="match status" value="3"/>
</dbReference>
<dbReference type="InterPro" id="IPR048286">
    <property type="entry name" value="Integrin_alpha_Ig-like_3"/>
</dbReference>
<evidence type="ECO:0000259" key="16">
    <source>
        <dbReference type="Pfam" id="PF20805"/>
    </source>
</evidence>
<dbReference type="PRINTS" id="PR01185">
    <property type="entry name" value="INTEGRINA"/>
</dbReference>
<sequence>MLLSSLPSSTSVRWTNCLLLFSVSMLSVPLTRVGAFNIGLSGARVIKGKAGTLFGATLNFLPETSKIKIPDEVTLLVSAPKQKTKSLGDDVLGVVHICTDIFKPNPLCTPFYDEWDQDIRNAQENEQFGFAVAVNNDGSNVICSPHYTDTVIEAAYFIIGRCSVVYSKQDPVSVYVPFLDQKRDWKTYVSTVNMSKEVSVTAYYGGLASFGFSVDLGKSDFFVAGAPGVMEGEGSVIFTNFVTNTVTKLEIPLVYNINTTAFSYLGYDVKIGRFCDNSETCFAASAPNLNLVGGVQIFKKTDETRGTGDIERVQLIQGSQAWAYFGYSLAVCDVNSDGWDELLVGAPQYTDGPSGHDEGRVYVFSRTDTDQELQNHITLKGSGTPFARFGSAIQCIGDINLDGYIDVAVGAPNEDDGIGSVHIYLGSPSGLSNPSHQIISGASLPDSVTGFGYAISRSQITPRSNYPILAVSSIEEDAVVVLNTRSIVDANVTLTATPNLIDLNIPCQDSNIDGPCFTVELCLNGEIRGGGIWDNIFKINLAIDTNVKLTVRKRALFRMYNTSLQDTIEMTLNSTARNCVAFTAVVIKTQVNQDRFSPVNVEVQFSLESTTEDNTTPVLDAMAPQSKSTTVTFTNDCGDNNICEVDLSVSGKLDYFGQRGEWTSIVINDTKELLVELIIKNSQETNYWTVIEISVNSDLQFSRTTPSTEPSVSCQAVTQDADTIGAMAIPESKVVCNYYKPLKHGETIKVGVAFHTYEISLEKKTLTVTAKVMPKNRETSKEDDPSDNTVMLYTDVRIIADVAVNGLSSPTEMTIQHSKKISLDSKTDIYDENKGSKDKENIEDLSLTHKFLIKNEGPSFLLPTIVRVSIPFYLVDASRFVEKFNVQITHASGEASVCKGLRNFENIKRVIATTTASTAASLQTDTTQKSGKEKIITDDSKSTTPMPMITTTGSDFLVVDPNRRRRRSPLSRQRRSTSTVSSNIYVQSCKLDPDYCQVFECDLSQGLKRDEYAEVNASLVVDKANIPIPEDFNTFWYEVRAKVIQPRHELMQEWEEEDGTGNSVTKFHLVESGGKINIWIIIGSIIGGLVLITIVVLILWKAGFFKRNKHQQVAQWKRESQRRSRYSSVPRSEKEEKE</sequence>
<evidence type="ECO:0000256" key="3">
    <source>
        <dbReference type="ARBA" id="ARBA00022692"/>
    </source>
</evidence>
<evidence type="ECO:0000256" key="11">
    <source>
        <dbReference type="ARBA" id="ARBA00023180"/>
    </source>
</evidence>
<reference evidence="18" key="1">
    <citation type="journal article" date="2023" name="G3 (Bethesda)">
        <title>A reference genome for the long-term kleptoplast-retaining sea slug Elysia crispata morphotype clarki.</title>
        <authorList>
            <person name="Eastman K.E."/>
            <person name="Pendleton A.L."/>
            <person name="Shaikh M.A."/>
            <person name="Suttiyut T."/>
            <person name="Ogas R."/>
            <person name="Tomko P."/>
            <person name="Gavelis G."/>
            <person name="Widhalm J.R."/>
            <person name="Wisecaver J.H."/>
        </authorList>
    </citation>
    <scope>NUCLEOTIDE SEQUENCE</scope>
    <source>
        <strain evidence="18">ECLA1</strain>
    </source>
</reference>
<feature type="domain" description="Integrin alpha third immunoglobulin-like" evidence="17">
    <location>
        <begin position="834"/>
        <end position="1017"/>
    </location>
</feature>
<dbReference type="PROSITE" id="PS51470">
    <property type="entry name" value="FG_GAP"/>
    <property type="match status" value="2"/>
</dbReference>
<keyword evidence="9 13" id="KW-0472">Membrane</keyword>
<dbReference type="InterPro" id="IPR028994">
    <property type="entry name" value="Integrin_alpha_N"/>
</dbReference>
<protein>
    <recommendedName>
        <fullName evidence="20">Integrin alpha-2 domain-containing protein</fullName>
    </recommendedName>
</protein>
<dbReference type="SUPFAM" id="SSF69179">
    <property type="entry name" value="Integrin domains"/>
    <property type="match status" value="3"/>
</dbReference>
<feature type="compositionally biased region" description="Basic and acidic residues" evidence="14">
    <location>
        <begin position="930"/>
        <end position="941"/>
    </location>
</feature>
<keyword evidence="10 13" id="KW-0675">Receptor</keyword>